<dbReference type="EMBL" id="CAJJDP010000046">
    <property type="protein sequence ID" value="CAD8165018.1"/>
    <property type="molecule type" value="Genomic_DNA"/>
</dbReference>
<organism evidence="1 2">
    <name type="scientific">Paramecium octaurelia</name>
    <dbReference type="NCBI Taxonomy" id="43137"/>
    <lineage>
        <taxon>Eukaryota</taxon>
        <taxon>Sar</taxon>
        <taxon>Alveolata</taxon>
        <taxon>Ciliophora</taxon>
        <taxon>Intramacronucleata</taxon>
        <taxon>Oligohymenophorea</taxon>
        <taxon>Peniculida</taxon>
        <taxon>Parameciidae</taxon>
        <taxon>Paramecium</taxon>
    </lineage>
</organism>
<reference evidence="1" key="1">
    <citation type="submission" date="2021-01" db="EMBL/GenBank/DDBJ databases">
        <authorList>
            <consortium name="Genoscope - CEA"/>
            <person name="William W."/>
        </authorList>
    </citation>
    <scope>NUCLEOTIDE SEQUENCE</scope>
</reference>
<protein>
    <submittedName>
        <fullName evidence="1">Uncharacterized protein</fullName>
    </submittedName>
</protein>
<evidence type="ECO:0000313" key="1">
    <source>
        <dbReference type="EMBL" id="CAD8165018.1"/>
    </source>
</evidence>
<proteinExistence type="predicted"/>
<dbReference type="Proteomes" id="UP000683925">
    <property type="component" value="Unassembled WGS sequence"/>
</dbReference>
<gene>
    <name evidence="1" type="ORF">POCTA_138.1.T0460074</name>
</gene>
<name>A0A8S1UIY2_PAROT</name>
<dbReference type="OMA" id="EYEGQFA"/>
<evidence type="ECO:0000313" key="2">
    <source>
        <dbReference type="Proteomes" id="UP000683925"/>
    </source>
</evidence>
<keyword evidence="2" id="KW-1185">Reference proteome</keyword>
<dbReference type="AlphaFoldDB" id="A0A8S1UIY2"/>
<dbReference type="OrthoDB" id="299652at2759"/>
<comment type="caution">
    <text evidence="1">The sequence shown here is derived from an EMBL/GenBank/DDBJ whole genome shotgun (WGS) entry which is preliminary data.</text>
</comment>
<accession>A0A8S1UIY2</accession>
<sequence>MYSKSDQKSAPKNVHQRGMLSYEKRQLSFRDEFDNIVEYLRKKISLLTQHQSQQTIDGLMDYVFDITSPLLKHIEFPMQIPYQTTFCGKRILQTIEFWTLYQIIFYLLNPQKNQYFNRLEELFQIRLNKCLTKEQIIDTHKNIYQIEQIQKFTLNFQKLCEIQNETIQSLNNNQEQYQNLKNVKFPSKKIKIIINTNNYQNIKKEEFSNHNQTETILENINIDGTNYNSTFNESSDNKNQTQLQFIKDEQQRAIFKKELQELVIESINDTINNNNQCIETEISRTQNPGNETSQFISLETLYLSSNVEFLVLIHNVNRNNSNSLIQVLEGEYEGQFALYQFKETQDEKVKKEDFNYYQNYLEYRKVRQNQPLVVIHKMQVKNDR</sequence>